<keyword evidence="3 9" id="KW-0808">Transferase</keyword>
<dbReference type="KEGG" id="pbro:HOP40_07870"/>
<dbReference type="PANTHER" id="PTHR11236">
    <property type="entry name" value="AMINOBENZOATE/ANTHRANILATE SYNTHASE"/>
    <property type="match status" value="1"/>
</dbReference>
<dbReference type="InterPro" id="IPR005802">
    <property type="entry name" value="ADC_synth_comp_1"/>
</dbReference>
<proteinExistence type="inferred from homology"/>
<feature type="domain" description="Chorismate-utilising enzyme C-terminal" evidence="7">
    <location>
        <begin position="434"/>
        <end position="688"/>
    </location>
</feature>
<dbReference type="AlphaFoldDB" id="A0A6M6JCQ1"/>
<dbReference type="Gene3D" id="3.40.50.880">
    <property type="match status" value="1"/>
</dbReference>
<dbReference type="SUPFAM" id="SSF52317">
    <property type="entry name" value="Class I glutamine amidotransferase-like"/>
    <property type="match status" value="1"/>
</dbReference>
<dbReference type="InterPro" id="IPR005801">
    <property type="entry name" value="ADC_synthase"/>
</dbReference>
<dbReference type="PRINTS" id="PR00097">
    <property type="entry name" value="ANTSNTHASEII"/>
</dbReference>
<dbReference type="InterPro" id="IPR029062">
    <property type="entry name" value="Class_I_gatase-like"/>
</dbReference>
<dbReference type="Gene3D" id="3.60.120.10">
    <property type="entry name" value="Anthranilate synthase"/>
    <property type="match status" value="1"/>
</dbReference>
<dbReference type="PANTHER" id="PTHR11236:SF18">
    <property type="entry name" value="AMINODEOXYCHORISMATE SYNTHASE"/>
    <property type="match status" value="1"/>
</dbReference>
<dbReference type="InterPro" id="IPR006805">
    <property type="entry name" value="Anth_synth_I_N"/>
</dbReference>
<protein>
    <recommendedName>
        <fullName evidence="2">aminodeoxychorismate synthase</fullName>
        <ecNumber evidence="2">2.6.1.85</ecNumber>
    </recommendedName>
</protein>
<feature type="domain" description="Glutamine amidotransferase" evidence="6">
    <location>
        <begin position="4"/>
        <end position="190"/>
    </location>
</feature>
<keyword evidence="10" id="KW-1185">Reference proteome</keyword>
<dbReference type="RefSeq" id="WP_172156146.1">
    <property type="nucleotide sequence ID" value="NZ_CP053564.1"/>
</dbReference>
<dbReference type="InterPro" id="IPR006221">
    <property type="entry name" value="TrpG/PapA_dom"/>
</dbReference>
<dbReference type="NCBIfam" id="TIGR00566">
    <property type="entry name" value="trpG_papA"/>
    <property type="match status" value="1"/>
</dbReference>
<accession>A0A6M6JCQ1</accession>
<evidence type="ECO:0000256" key="2">
    <source>
        <dbReference type="ARBA" id="ARBA00013139"/>
    </source>
</evidence>
<dbReference type="GO" id="GO:0005737">
    <property type="term" value="C:cytoplasm"/>
    <property type="evidence" value="ECO:0007669"/>
    <property type="project" value="TreeGrafter"/>
</dbReference>
<evidence type="ECO:0000313" key="9">
    <source>
        <dbReference type="EMBL" id="QJY45724.1"/>
    </source>
</evidence>
<dbReference type="GO" id="GO:0046820">
    <property type="term" value="F:4-amino-4-deoxychorismate synthase activity"/>
    <property type="evidence" value="ECO:0007669"/>
    <property type="project" value="UniProtKB-EC"/>
</dbReference>
<dbReference type="CDD" id="cd01743">
    <property type="entry name" value="GATase1_Anthranilate_Synthase"/>
    <property type="match status" value="1"/>
</dbReference>
<reference evidence="9 10" key="1">
    <citation type="submission" date="2020-05" db="EMBL/GenBank/DDBJ databases">
        <authorList>
            <person name="Mo P."/>
        </authorList>
    </citation>
    <scope>NUCLEOTIDE SEQUENCE [LARGE SCALE GENOMIC DNA]</scope>
    <source>
        <strain evidence="9 10">Gen01</strain>
    </source>
</reference>
<dbReference type="InterPro" id="IPR019999">
    <property type="entry name" value="Anth_synth_I-like"/>
</dbReference>
<dbReference type="GO" id="GO:0009396">
    <property type="term" value="P:folic acid-containing compound biosynthetic process"/>
    <property type="evidence" value="ECO:0007669"/>
    <property type="project" value="InterPro"/>
</dbReference>
<feature type="region of interest" description="Disordered" evidence="5">
    <location>
        <begin position="704"/>
        <end position="725"/>
    </location>
</feature>
<dbReference type="PROSITE" id="PS51273">
    <property type="entry name" value="GATASE_TYPE_1"/>
    <property type="match status" value="1"/>
</dbReference>
<evidence type="ECO:0000256" key="4">
    <source>
        <dbReference type="ARBA" id="ARBA00022962"/>
    </source>
</evidence>
<dbReference type="Pfam" id="PF04715">
    <property type="entry name" value="Anth_synt_I_N"/>
    <property type="match status" value="1"/>
</dbReference>
<dbReference type="Pfam" id="PF00117">
    <property type="entry name" value="GATase"/>
    <property type="match status" value="1"/>
</dbReference>
<dbReference type="GO" id="GO:0000162">
    <property type="term" value="P:L-tryptophan biosynthetic process"/>
    <property type="evidence" value="ECO:0007669"/>
    <property type="project" value="TreeGrafter"/>
</dbReference>
<dbReference type="NCBIfam" id="TIGR00553">
    <property type="entry name" value="pabB"/>
    <property type="match status" value="1"/>
</dbReference>
<dbReference type="PRINTS" id="PR00096">
    <property type="entry name" value="GATASE"/>
</dbReference>
<evidence type="ECO:0000256" key="1">
    <source>
        <dbReference type="ARBA" id="ARBA00005970"/>
    </source>
</evidence>
<feature type="region of interest" description="Disordered" evidence="5">
    <location>
        <begin position="200"/>
        <end position="229"/>
    </location>
</feature>
<gene>
    <name evidence="9" type="primary">pabB</name>
    <name evidence="9" type="ORF">HOP40_07870</name>
</gene>
<dbReference type="Proteomes" id="UP000505377">
    <property type="component" value="Chromosome"/>
</dbReference>
<evidence type="ECO:0000259" key="7">
    <source>
        <dbReference type="Pfam" id="PF00425"/>
    </source>
</evidence>
<dbReference type="EC" id="2.6.1.85" evidence="2"/>
<evidence type="ECO:0000256" key="3">
    <source>
        <dbReference type="ARBA" id="ARBA00022679"/>
    </source>
</evidence>
<feature type="domain" description="Anthranilate synthase component I N-terminal" evidence="8">
    <location>
        <begin position="251"/>
        <end position="381"/>
    </location>
</feature>
<evidence type="ECO:0000256" key="5">
    <source>
        <dbReference type="SAM" id="MobiDB-lite"/>
    </source>
</evidence>
<dbReference type="InterPro" id="IPR017926">
    <property type="entry name" value="GATASE"/>
</dbReference>
<keyword evidence="9" id="KW-0032">Aminotransferase</keyword>
<evidence type="ECO:0000259" key="8">
    <source>
        <dbReference type="Pfam" id="PF04715"/>
    </source>
</evidence>
<keyword evidence="4" id="KW-0315">Glutamine amidotransferase</keyword>
<evidence type="ECO:0000259" key="6">
    <source>
        <dbReference type="Pfam" id="PF00117"/>
    </source>
</evidence>
<dbReference type="InterPro" id="IPR015890">
    <property type="entry name" value="Chorismate_C"/>
</dbReference>
<evidence type="ECO:0000313" key="10">
    <source>
        <dbReference type="Proteomes" id="UP000505377"/>
    </source>
</evidence>
<dbReference type="Pfam" id="PF00425">
    <property type="entry name" value="Chorismate_bind"/>
    <property type="match status" value="1"/>
</dbReference>
<sequence length="725" mass="77633">MTILIIDNYDSFTFNLYQLAAEVSGNRVDVIKNDDRASWEALKTEPVEAIILSPGPGRPDVESDFGISRLALQTDLPLLGVCLGHQGLCHFEGGTVGRGAEPMHGRVSTVSHDGSGIFTGIPSPFEAVRYHSLVVHDVPDCLRITGRSADRAGTPVVMAVAHRTRPQWGVQFHPESISTEHGRLLIENFLGLARRTPRRFDARGTSRPAASRPAQGIPARPAGRTERPVKRRHRLLSHQLEHHPAAEAVYTALFAAGDCAFWLDSSAVVAGLSRHSILGGRGPLGEWVTAIANRGVRVQTATGAEAHLEESIFDYLARETAARAVEGPPSGCGFALGYVGYLGYELKAECGGDLVHASDLPDAAFLYCDRAVIIDHLLGRTWLLTLVDEDTELAGRSWLAEAACAVLAAPVAGAAGVAAPTPEVPVPFTARDSPEEYRELIGHCLAEIREGETYEVCLTTTMTARARIDPVTTYRELRRRSPVPYGALLHLPGVDVLSASPERFLTISADREVEAKPIKGTRRRGRTPVEDARLAAELGTAEKDRSENLMIVDLLRNDLGKVAAIGSVHVPTAFAVETYATVHQLVSTVRARLREDVSPVDCVRAAFPGGSMTGAPKIRTMQIIDRLERGGRGVYSGALGYFSLTGSVDLSIVIRTLVVRGEDVSVGAGGAVVALSDAGEEVAEMQLKAEVPMAAVRVTAQPPGPDQGLCTPPVAHPPGKHEIAV</sequence>
<dbReference type="GO" id="GO:0008153">
    <property type="term" value="P:4-aminobenzoate biosynthetic process"/>
    <property type="evidence" value="ECO:0007669"/>
    <property type="project" value="TreeGrafter"/>
</dbReference>
<name>A0A6M6JCQ1_9PSEU</name>
<comment type="similarity">
    <text evidence="1">In the C-terminal section; belongs to the anthranilate synthase component I family.</text>
</comment>
<organism evidence="9 10">
    <name type="scientific">Pseudonocardia broussonetiae</name>
    <dbReference type="NCBI Taxonomy" id="2736640"/>
    <lineage>
        <taxon>Bacteria</taxon>
        <taxon>Bacillati</taxon>
        <taxon>Actinomycetota</taxon>
        <taxon>Actinomycetes</taxon>
        <taxon>Pseudonocardiales</taxon>
        <taxon>Pseudonocardiaceae</taxon>
        <taxon>Pseudonocardia</taxon>
    </lineage>
</organism>
<dbReference type="SUPFAM" id="SSF56322">
    <property type="entry name" value="ADC synthase"/>
    <property type="match status" value="1"/>
</dbReference>
<dbReference type="EMBL" id="CP053564">
    <property type="protein sequence ID" value="QJY45724.1"/>
    <property type="molecule type" value="Genomic_DNA"/>
</dbReference>